<dbReference type="CDD" id="cd06218">
    <property type="entry name" value="DHOD_e_trans"/>
    <property type="match status" value="1"/>
</dbReference>
<dbReference type="PIRSF" id="PIRSF006816">
    <property type="entry name" value="Cyc3_hyd_g"/>
    <property type="match status" value="1"/>
</dbReference>
<dbReference type="InterPro" id="IPR017927">
    <property type="entry name" value="FAD-bd_FR_type"/>
</dbReference>
<evidence type="ECO:0000256" key="3">
    <source>
        <dbReference type="ARBA" id="ARBA00022630"/>
    </source>
</evidence>
<dbReference type="InterPro" id="IPR037117">
    <property type="entry name" value="Dihydroorotate_DH_ele_sf"/>
</dbReference>
<dbReference type="Pfam" id="PF10418">
    <property type="entry name" value="DHODB_Fe-S_bind"/>
    <property type="match status" value="1"/>
</dbReference>
<gene>
    <name evidence="11" type="primary">pyrK</name>
    <name evidence="15" type="ORF">H9763_07915</name>
</gene>
<dbReference type="Pfam" id="PF00175">
    <property type="entry name" value="NAD_binding_1"/>
    <property type="match status" value="1"/>
</dbReference>
<evidence type="ECO:0000256" key="11">
    <source>
        <dbReference type="HAMAP-Rule" id="MF_01211"/>
    </source>
</evidence>
<protein>
    <recommendedName>
        <fullName evidence="11">Dihydroorotate dehydrogenase B (NAD(+)), electron transfer subunit</fullName>
    </recommendedName>
    <alternativeName>
        <fullName evidence="11">Dihydroorotate oxidase B, electron transfer subunit</fullName>
    </alternativeName>
</protein>
<evidence type="ECO:0000256" key="2">
    <source>
        <dbReference type="ARBA" id="ARBA00022448"/>
    </source>
</evidence>
<reference evidence="15" key="2">
    <citation type="submission" date="2021-04" db="EMBL/GenBank/DDBJ databases">
        <authorList>
            <person name="Gilroy R."/>
        </authorList>
    </citation>
    <scope>NUCLEOTIDE SEQUENCE</scope>
    <source>
        <strain evidence="15">USAMLcec3-2134</strain>
    </source>
</reference>
<evidence type="ECO:0000256" key="10">
    <source>
        <dbReference type="ARBA" id="ARBA00023014"/>
    </source>
</evidence>
<feature type="binding site" evidence="11 12">
    <location>
        <begin position="53"/>
        <end position="56"/>
    </location>
    <ligand>
        <name>FAD</name>
        <dbReference type="ChEBI" id="CHEBI:57692"/>
    </ligand>
</feature>
<feature type="domain" description="FAD-binding FR-type" evidence="14">
    <location>
        <begin position="4"/>
        <end position="102"/>
    </location>
</feature>
<comment type="pathway">
    <text evidence="11">Pyrimidine metabolism; UMP biosynthesis via de novo pathway; orotate from (S)-dihydroorotate (NAD(+) route): step 1/1.</text>
</comment>
<comment type="cofactor">
    <cofactor evidence="13">
        <name>[2Fe-2S] cluster</name>
        <dbReference type="ChEBI" id="CHEBI:190135"/>
    </cofactor>
    <text evidence="13">Binds 1 [2Fe-2S] cluster per subunit.</text>
</comment>
<keyword evidence="4 11" id="KW-0001">2Fe-2S</keyword>
<comment type="cofactor">
    <cofactor evidence="11 12">
        <name>FAD</name>
        <dbReference type="ChEBI" id="CHEBI:57692"/>
    </cofactor>
    <text evidence="11 12">Binds 1 FAD per subunit.</text>
</comment>
<evidence type="ECO:0000259" key="14">
    <source>
        <dbReference type="PROSITE" id="PS51384"/>
    </source>
</evidence>
<comment type="caution">
    <text evidence="15">The sequence shown here is derived from an EMBL/GenBank/DDBJ whole genome shotgun (WGS) entry which is preliminary data.</text>
</comment>
<evidence type="ECO:0000256" key="8">
    <source>
        <dbReference type="ARBA" id="ARBA00022982"/>
    </source>
</evidence>
<comment type="subunit">
    <text evidence="11">Heterotetramer of 2 PyrK and 2 PyrD type B subunits.</text>
</comment>
<accession>A0A9D2MR08</accession>
<feature type="binding site" evidence="11 12">
    <location>
        <begin position="77"/>
        <end position="78"/>
    </location>
    <ligand>
        <name>FAD</name>
        <dbReference type="ChEBI" id="CHEBI:57692"/>
    </ligand>
</feature>
<evidence type="ECO:0000256" key="4">
    <source>
        <dbReference type="ARBA" id="ARBA00022714"/>
    </source>
</evidence>
<dbReference type="SUPFAM" id="SSF63380">
    <property type="entry name" value="Riboflavin synthase domain-like"/>
    <property type="match status" value="1"/>
</dbReference>
<feature type="binding site" evidence="11 12">
    <location>
        <begin position="70"/>
        <end position="72"/>
    </location>
    <ligand>
        <name>FAD</name>
        <dbReference type="ChEBI" id="CHEBI:57692"/>
    </ligand>
</feature>
<dbReference type="Proteomes" id="UP000886883">
    <property type="component" value="Unassembled WGS sequence"/>
</dbReference>
<comment type="cofactor">
    <cofactor evidence="11">
        <name>[2Fe-2S] cluster</name>
        <dbReference type="ChEBI" id="CHEBI:190135"/>
    </cofactor>
    <text evidence="11">Binds 1 [2Fe-2S] cluster per subunit.</text>
</comment>
<dbReference type="Gene3D" id="3.40.50.80">
    <property type="entry name" value="Nucleotide-binding domain of ferredoxin-NADP reductase (FNR) module"/>
    <property type="match status" value="1"/>
</dbReference>
<evidence type="ECO:0000256" key="9">
    <source>
        <dbReference type="ARBA" id="ARBA00023004"/>
    </source>
</evidence>
<dbReference type="EMBL" id="DWXE01000027">
    <property type="protein sequence ID" value="HJB91378.1"/>
    <property type="molecule type" value="Genomic_DNA"/>
</dbReference>
<evidence type="ECO:0000313" key="16">
    <source>
        <dbReference type="Proteomes" id="UP000886883"/>
    </source>
</evidence>
<dbReference type="PRINTS" id="PR00409">
    <property type="entry name" value="PHDIOXRDTASE"/>
</dbReference>
<dbReference type="InterPro" id="IPR012165">
    <property type="entry name" value="Cyt_c3_hydrogenase_gsu"/>
</dbReference>
<dbReference type="InterPro" id="IPR039261">
    <property type="entry name" value="FNR_nucleotide-bd"/>
</dbReference>
<comment type="similarity">
    <text evidence="1 11">Belongs to the PyrK family.</text>
</comment>
<dbReference type="PANTHER" id="PTHR43513:SF3">
    <property type="entry name" value="DIHYDROOROTATE DEHYDROGENASE B (NAD(+)), ELECTRON TRANSFER SUBUNIT-RELATED"/>
    <property type="match status" value="1"/>
</dbReference>
<keyword evidence="6 11" id="KW-0274">FAD</keyword>
<dbReference type="InterPro" id="IPR050353">
    <property type="entry name" value="PyrK_electron_transfer"/>
</dbReference>
<feature type="binding site" evidence="11 13">
    <location>
        <position position="224"/>
    </location>
    <ligand>
        <name>[2Fe-2S] cluster</name>
        <dbReference type="ChEBI" id="CHEBI:190135"/>
    </ligand>
</feature>
<dbReference type="GO" id="GO:0046872">
    <property type="term" value="F:metal ion binding"/>
    <property type="evidence" value="ECO:0007669"/>
    <property type="project" value="UniProtKB-KW"/>
</dbReference>
<proteinExistence type="inferred from homology"/>
<evidence type="ECO:0000313" key="15">
    <source>
        <dbReference type="EMBL" id="HJB91378.1"/>
    </source>
</evidence>
<dbReference type="SUPFAM" id="SSF52343">
    <property type="entry name" value="Ferredoxin reductase-like, C-terminal NADP-linked domain"/>
    <property type="match status" value="1"/>
</dbReference>
<dbReference type="PROSITE" id="PS51384">
    <property type="entry name" value="FAD_FR"/>
    <property type="match status" value="1"/>
</dbReference>
<dbReference type="PANTHER" id="PTHR43513">
    <property type="entry name" value="DIHYDROOROTATE DEHYDROGENASE B (NAD(+)), ELECTRON TRANSFER SUBUNIT"/>
    <property type="match status" value="1"/>
</dbReference>
<dbReference type="InterPro" id="IPR023455">
    <property type="entry name" value="Dihydroorotate_DHASE_ETsu"/>
</dbReference>
<dbReference type="GO" id="GO:0016491">
    <property type="term" value="F:oxidoreductase activity"/>
    <property type="evidence" value="ECO:0007669"/>
    <property type="project" value="InterPro"/>
</dbReference>
<feature type="binding site" evidence="11 13">
    <location>
        <position position="227"/>
    </location>
    <ligand>
        <name>[2Fe-2S] cluster</name>
        <dbReference type="ChEBI" id="CHEBI:190135"/>
    </ligand>
</feature>
<dbReference type="AlphaFoldDB" id="A0A9D2MR08"/>
<evidence type="ECO:0000256" key="7">
    <source>
        <dbReference type="ARBA" id="ARBA00022975"/>
    </source>
</evidence>
<evidence type="ECO:0000256" key="1">
    <source>
        <dbReference type="ARBA" id="ARBA00006422"/>
    </source>
</evidence>
<keyword evidence="7 11" id="KW-0665">Pyrimidine biosynthesis</keyword>
<keyword evidence="9 11" id="KW-0408">Iron</keyword>
<reference evidence="15" key="1">
    <citation type="journal article" date="2021" name="PeerJ">
        <title>Extensive microbial diversity within the chicken gut microbiome revealed by metagenomics and culture.</title>
        <authorList>
            <person name="Gilroy R."/>
            <person name="Ravi A."/>
            <person name="Getino M."/>
            <person name="Pursley I."/>
            <person name="Horton D.L."/>
            <person name="Alikhan N.F."/>
            <person name="Baker D."/>
            <person name="Gharbi K."/>
            <person name="Hall N."/>
            <person name="Watson M."/>
            <person name="Adriaenssens E.M."/>
            <person name="Foster-Nyarko E."/>
            <person name="Jarju S."/>
            <person name="Secka A."/>
            <person name="Antonio M."/>
            <person name="Oren A."/>
            <person name="Chaudhuri R.R."/>
            <person name="La Ragione R."/>
            <person name="Hildebrand F."/>
            <person name="Pallen M.J."/>
        </authorList>
    </citation>
    <scope>NUCLEOTIDE SEQUENCE</scope>
    <source>
        <strain evidence="15">USAMLcec3-2134</strain>
    </source>
</reference>
<feature type="binding site" evidence="11 13">
    <location>
        <position position="246"/>
    </location>
    <ligand>
        <name>[2Fe-2S] cluster</name>
        <dbReference type="ChEBI" id="CHEBI:190135"/>
    </ligand>
</feature>
<keyword evidence="5 11" id="KW-0479">Metal-binding</keyword>
<dbReference type="GO" id="GO:0044205">
    <property type="term" value="P:'de novo' UMP biosynthetic process"/>
    <property type="evidence" value="ECO:0007669"/>
    <property type="project" value="UniProtKB-UniRule"/>
</dbReference>
<comment type="function">
    <text evidence="11">Responsible for channeling the electrons from the oxidation of dihydroorotate from the FMN redox center in the PyrD type B subunit to the ultimate electron acceptor NAD(+).</text>
</comment>
<keyword evidence="8 11" id="KW-0249">Electron transport</keyword>
<keyword evidence="2 11" id="KW-0813">Transport</keyword>
<dbReference type="InterPro" id="IPR019480">
    <property type="entry name" value="Dihydroorotate_DH_Fe-S-bd"/>
</dbReference>
<organism evidence="15 16">
    <name type="scientific">Candidatus Eisenbergiella merdigallinarum</name>
    <dbReference type="NCBI Taxonomy" id="2838552"/>
    <lineage>
        <taxon>Bacteria</taxon>
        <taxon>Bacillati</taxon>
        <taxon>Bacillota</taxon>
        <taxon>Clostridia</taxon>
        <taxon>Lachnospirales</taxon>
        <taxon>Lachnospiraceae</taxon>
        <taxon>Eisenbergiella</taxon>
    </lineage>
</organism>
<keyword evidence="3 11" id="KW-0285">Flavoprotein</keyword>
<evidence type="ECO:0000256" key="5">
    <source>
        <dbReference type="ARBA" id="ARBA00022723"/>
    </source>
</evidence>
<dbReference type="InterPro" id="IPR017938">
    <property type="entry name" value="Riboflavin_synthase-like_b-brl"/>
</dbReference>
<evidence type="ECO:0000256" key="13">
    <source>
        <dbReference type="PIRSR" id="PIRSR006816-2"/>
    </source>
</evidence>
<dbReference type="InterPro" id="IPR001433">
    <property type="entry name" value="OxRdtase_FAD/NAD-bd"/>
</dbReference>
<feature type="binding site" evidence="11 13">
    <location>
        <position position="219"/>
    </location>
    <ligand>
        <name>[2Fe-2S] cluster</name>
        <dbReference type="ChEBI" id="CHEBI:190135"/>
    </ligand>
</feature>
<dbReference type="GO" id="GO:0009055">
    <property type="term" value="F:electron transfer activity"/>
    <property type="evidence" value="ECO:0007669"/>
    <property type="project" value="UniProtKB-UniRule"/>
</dbReference>
<dbReference type="GO" id="GO:0051537">
    <property type="term" value="F:2 iron, 2 sulfur cluster binding"/>
    <property type="evidence" value="ECO:0007669"/>
    <property type="project" value="UniProtKB-KW"/>
</dbReference>
<name>A0A9D2MR08_9FIRM</name>
<dbReference type="GO" id="GO:0050660">
    <property type="term" value="F:flavin adenine dinucleotide binding"/>
    <property type="evidence" value="ECO:0007669"/>
    <property type="project" value="InterPro"/>
</dbReference>
<evidence type="ECO:0000256" key="12">
    <source>
        <dbReference type="PIRSR" id="PIRSR006816-1"/>
    </source>
</evidence>
<dbReference type="HAMAP" id="MF_01211">
    <property type="entry name" value="DHODB_Fe_S_bind"/>
    <property type="match status" value="1"/>
</dbReference>
<evidence type="ECO:0000256" key="6">
    <source>
        <dbReference type="ARBA" id="ARBA00022827"/>
    </source>
</evidence>
<keyword evidence="10 11" id="KW-0411">Iron-sulfur</keyword>
<sequence length="259" mass="27847">MAQKKKTGARVMRQEQIADGIFDLRLKTELAGEARCGQFVGVYPKDRSALLPRPISICEADPEEGTLRLVYRVVGKGTAEFSGLKEGDEVELLGVLGNGFPADRAKPGMRAVLLGGGIGVPPILQLAKELDCDKTVIAGYRDSQCFLKEDFERYAKVLVATEDGSAGTKGNVMDALRESGIEPDILYACGPMPMLKAVRSYALEKGILAYISLEERMACGVGACLGCVCKTAAVDPHSHVHNARICTDGPVFEAREVEI</sequence>
<dbReference type="Gene3D" id="2.40.30.10">
    <property type="entry name" value="Translation factors"/>
    <property type="match status" value="1"/>
</dbReference>
<dbReference type="Gene3D" id="2.10.240.10">
    <property type="entry name" value="Dihydroorotate dehydrogenase, electron transfer subunit"/>
    <property type="match status" value="1"/>
</dbReference>